<feature type="domain" description="Microcystin LR degradation protein MlrC C-terminal" evidence="2">
    <location>
        <begin position="307"/>
        <end position="484"/>
    </location>
</feature>
<sequence>MSKRVALAGFLHETNTFAPSRATYAQFEQGGGYLPISRGREILDRCPGVNLGISGSLAHAQAAGWDIVPILWTGAIPSAHVTRDAYERITAEIVDGIAKAGPLDGICLDLHGAMVAEHLDDGEGELIARVRRVVGPHVPIAVSLDLHGNTTRRMVNEADLLVAFRTYPHVDMAKTGRRAAEGLGKLMARARPYAKAFRRLPFLTSIPWQCTSIEPARSLYAEVAALEQRDVASVSYWMGFPAADIEECGQTVLAYGETQAAADQAADHLYERILASEAAFAGRAYEPDEGVREAMRIAGSANRPVVIADTQDNPGAGGDSNTTGMLRALLKNGARKAALGMMVDPEAASAAHAAGEGAEITIALGGRSGIPGDAPLEAAFRVEKLSNGDLHATGPYYGGTHMNVGPSACLSIGGVKVVVASHKAQMADLAMYRFVGIEPTDMAILVNKSSVHFRADFEPIAEVVLVCTAPGPMPLDPADLPWTRLADGMRLSPKGPVFHRPMLREKREA</sequence>
<dbReference type="OrthoDB" id="9782658at2"/>
<evidence type="ECO:0000313" key="4">
    <source>
        <dbReference type="EMBL" id="KXF74766.1"/>
    </source>
</evidence>
<evidence type="ECO:0000259" key="2">
    <source>
        <dbReference type="Pfam" id="PF07171"/>
    </source>
</evidence>
<dbReference type="PIRSF" id="PIRSF012702">
    <property type="entry name" value="UCP012702"/>
    <property type="match status" value="1"/>
</dbReference>
<comment type="cofactor">
    <cofactor evidence="1">
        <name>Zn(2+)</name>
        <dbReference type="ChEBI" id="CHEBI:29105"/>
    </cofactor>
    <text evidence="1">Binds 1 zinc ion per subunit.</text>
</comment>
<accession>A0A135HNQ1</accession>
<keyword evidence="1" id="KW-0645">Protease</keyword>
<evidence type="ECO:0000313" key="5">
    <source>
        <dbReference type="Proteomes" id="UP000070107"/>
    </source>
</evidence>
<comment type="caution">
    <text evidence="4">The sequence shown here is derived from an EMBL/GenBank/DDBJ whole genome shotgun (WGS) entry which is preliminary data.</text>
</comment>
<comment type="similarity">
    <text evidence="1">Belongs to the peptidase M81 family.</text>
</comment>
<dbReference type="InterPro" id="IPR015995">
    <property type="entry name" value="MlrC_N"/>
</dbReference>
<keyword evidence="1" id="KW-0378">Hydrolase</keyword>
<dbReference type="EMBL" id="LNTU01000041">
    <property type="protein sequence ID" value="KXF74766.1"/>
    <property type="molecule type" value="Genomic_DNA"/>
</dbReference>
<dbReference type="STRING" id="1494590.ATN84_23080"/>
<dbReference type="InterPro" id="IPR010799">
    <property type="entry name" value="MlrC_C"/>
</dbReference>
<dbReference type="Proteomes" id="UP000070107">
    <property type="component" value="Unassembled WGS sequence"/>
</dbReference>
<evidence type="ECO:0000256" key="1">
    <source>
        <dbReference type="PIRNR" id="PIRNR012702"/>
    </source>
</evidence>
<keyword evidence="5" id="KW-1185">Reference proteome</keyword>
<dbReference type="GO" id="GO:0046872">
    <property type="term" value="F:metal ion binding"/>
    <property type="evidence" value="ECO:0007669"/>
    <property type="project" value="UniProtKB-KW"/>
</dbReference>
<feature type="domain" description="Microcystin LR degradation protein MlrC N-terminal" evidence="3">
    <location>
        <begin position="4"/>
        <end position="295"/>
    </location>
</feature>
<dbReference type="Pfam" id="PF07171">
    <property type="entry name" value="MlrC_C"/>
    <property type="match status" value="1"/>
</dbReference>
<dbReference type="RefSeq" id="WP_068885337.1">
    <property type="nucleotide sequence ID" value="NZ_LNTU01000041.1"/>
</dbReference>
<organism evidence="4 5">
    <name type="scientific">Paramesorhizobium deserti</name>
    <dbReference type="NCBI Taxonomy" id="1494590"/>
    <lineage>
        <taxon>Bacteria</taxon>
        <taxon>Pseudomonadati</taxon>
        <taxon>Pseudomonadota</taxon>
        <taxon>Alphaproteobacteria</taxon>
        <taxon>Hyphomicrobiales</taxon>
        <taxon>Phyllobacteriaceae</taxon>
        <taxon>Paramesorhizobium</taxon>
    </lineage>
</organism>
<dbReference type="GO" id="GO:0006508">
    <property type="term" value="P:proteolysis"/>
    <property type="evidence" value="ECO:0007669"/>
    <property type="project" value="UniProtKB-KW"/>
</dbReference>
<dbReference type="Pfam" id="PF07364">
    <property type="entry name" value="DUF1485"/>
    <property type="match status" value="1"/>
</dbReference>
<proteinExistence type="inferred from homology"/>
<dbReference type="AlphaFoldDB" id="A0A135HNQ1"/>
<keyword evidence="1" id="KW-0482">Metalloprotease</keyword>
<dbReference type="GO" id="GO:0008237">
    <property type="term" value="F:metallopeptidase activity"/>
    <property type="evidence" value="ECO:0007669"/>
    <property type="project" value="UniProtKB-KW"/>
</dbReference>
<keyword evidence="1" id="KW-0479">Metal-binding</keyword>
<evidence type="ECO:0000259" key="3">
    <source>
        <dbReference type="Pfam" id="PF07364"/>
    </source>
</evidence>
<reference evidence="4 5" key="1">
    <citation type="submission" date="2015-11" db="EMBL/GenBank/DDBJ databases">
        <title>Draft genome sequence of Paramesorhizobium deserti A-3-E, a strain highly resistant to diverse beta-lactam antibiotics.</title>
        <authorList>
            <person name="Lv R."/>
            <person name="Yang X."/>
            <person name="Fang N."/>
            <person name="Guo J."/>
            <person name="Luo X."/>
            <person name="Peng F."/>
            <person name="Yang R."/>
            <person name="Cui Y."/>
            <person name="Fang C."/>
            <person name="Song Y."/>
        </authorList>
    </citation>
    <scope>NUCLEOTIDE SEQUENCE [LARGE SCALE GENOMIC DNA]</scope>
    <source>
        <strain evidence="4 5">A-3-E</strain>
    </source>
</reference>
<dbReference type="InterPro" id="IPR009197">
    <property type="entry name" value="MlrC"/>
</dbReference>
<gene>
    <name evidence="4" type="ORF">ATN84_23080</name>
</gene>
<protein>
    <recommendedName>
        <fullName evidence="1">Microcystinase C</fullName>
        <shortName evidence="1">MlrC</shortName>
    </recommendedName>
</protein>
<name>A0A135HNQ1_9HYPH</name>
<comment type="function">
    <text evidence="1">Involved in peptidolytic degradation of cyclic heptapeptide hepatotoxin microcystin (MC).</text>
</comment>